<evidence type="ECO:0000313" key="2">
    <source>
        <dbReference type="Proteomes" id="UP000240608"/>
    </source>
</evidence>
<dbReference type="AlphaFoldDB" id="A0A2T4DPE3"/>
<reference evidence="1 2" key="1">
    <citation type="submission" date="2018-03" db="EMBL/GenBank/DDBJ databases">
        <title>Cross-interface Injection: A General Nanoliter Liquid Handling Method Applied to Single Cells Genome Amplification Automated Nanoliter Liquid Handling Applied to Single Cell Multiple Displacement Amplification.</title>
        <authorList>
            <person name="Yun J."/>
            <person name="Xu P."/>
            <person name="Xu J."/>
            <person name="Dai X."/>
            <person name="Wang Y."/>
            <person name="Zheng X."/>
            <person name="Cao C."/>
            <person name="Yi Q."/>
            <person name="Zhu Y."/>
            <person name="Wang L."/>
            <person name="Dong Z."/>
            <person name="Huang Y."/>
            <person name="Huang L."/>
            <person name="Du W."/>
        </authorList>
    </citation>
    <scope>NUCLEOTIDE SEQUENCE [LARGE SCALE GENOMIC DNA]</scope>
    <source>
        <strain evidence="1 2">Z-D1-2</strain>
    </source>
</reference>
<accession>A0A2T4DPE3</accession>
<protein>
    <submittedName>
        <fullName evidence="1">Uncharacterized protein</fullName>
    </submittedName>
</protein>
<name>A0A2T4DPE3_9BACT</name>
<comment type="caution">
    <text evidence="1">The sequence shown here is derived from an EMBL/GenBank/DDBJ whole genome shotgun (WGS) entry which is preliminary data.</text>
</comment>
<proteinExistence type="predicted"/>
<dbReference type="Proteomes" id="UP000240608">
    <property type="component" value="Unassembled WGS sequence"/>
</dbReference>
<sequence length="110" mass="13476">MKKYRSVSKLNSLINLEEITQYLDRLFSSGEIVYIPREDDGLQIWWYDRESKYLMHFEQKENKLFVSTRIWEILELKFNLNEQAINLIMNRYMNEKDPLQDFQTNKSFLV</sequence>
<gene>
    <name evidence="1" type="ORF">C9994_10670</name>
</gene>
<organism evidence="1 2">
    <name type="scientific">Marivirga lumbricoides</name>
    <dbReference type="NCBI Taxonomy" id="1046115"/>
    <lineage>
        <taxon>Bacteria</taxon>
        <taxon>Pseudomonadati</taxon>
        <taxon>Bacteroidota</taxon>
        <taxon>Cytophagia</taxon>
        <taxon>Cytophagales</taxon>
        <taxon>Marivirgaceae</taxon>
        <taxon>Marivirga</taxon>
    </lineage>
</organism>
<dbReference type="EMBL" id="PYVU01000094">
    <property type="protein sequence ID" value="PTB95680.1"/>
    <property type="molecule type" value="Genomic_DNA"/>
</dbReference>
<evidence type="ECO:0000313" key="1">
    <source>
        <dbReference type="EMBL" id="PTB95680.1"/>
    </source>
</evidence>